<dbReference type="Gene3D" id="3.10.100.10">
    <property type="entry name" value="Mannose-Binding Protein A, subunit A"/>
    <property type="match status" value="2"/>
</dbReference>
<evidence type="ECO:0000313" key="4">
    <source>
        <dbReference type="EMBL" id="CAH0406319.1"/>
    </source>
</evidence>
<dbReference type="InterPro" id="IPR016187">
    <property type="entry name" value="CTDL_fold"/>
</dbReference>
<feature type="signal peptide" evidence="2">
    <location>
        <begin position="1"/>
        <end position="19"/>
    </location>
</feature>
<dbReference type="PROSITE" id="PS50041">
    <property type="entry name" value="C_TYPE_LECTIN_2"/>
    <property type="match status" value="1"/>
</dbReference>
<dbReference type="InterPro" id="IPR018378">
    <property type="entry name" value="C-type_lectin_CS"/>
</dbReference>
<keyword evidence="2" id="KW-0732">Signal</keyword>
<feature type="domain" description="C-type lectin" evidence="3">
    <location>
        <begin position="172"/>
        <end position="302"/>
    </location>
</feature>
<evidence type="ECO:0000313" key="5">
    <source>
        <dbReference type="Proteomes" id="UP001153292"/>
    </source>
</evidence>
<dbReference type="Pfam" id="PF00059">
    <property type="entry name" value="Lectin_C"/>
    <property type="match status" value="1"/>
</dbReference>
<dbReference type="InterPro" id="IPR016186">
    <property type="entry name" value="C-type_lectin-like/link_sf"/>
</dbReference>
<accession>A0ABN8BH65</accession>
<proteinExistence type="predicted"/>
<dbReference type="InterPro" id="IPR001304">
    <property type="entry name" value="C-type_lectin-like"/>
</dbReference>
<evidence type="ECO:0000259" key="3">
    <source>
        <dbReference type="PROSITE" id="PS50041"/>
    </source>
</evidence>
<keyword evidence="1" id="KW-1015">Disulfide bond</keyword>
<dbReference type="Proteomes" id="UP001153292">
    <property type="component" value="Chromosome 6"/>
</dbReference>
<reference evidence="4" key="1">
    <citation type="submission" date="2021-12" db="EMBL/GenBank/DDBJ databases">
        <authorList>
            <person name="King R."/>
        </authorList>
    </citation>
    <scope>NUCLEOTIDE SEQUENCE</scope>
</reference>
<sequence>MCRFVLFVISLVFASTVAPLPGTNKVYRSDYVYNRKADAFYKFHTETLSSTEASSVCQVEGSVLMTPSSHYDIEQLHGMVKQFPDIGDKVWVSSDGEEHESDEEPAIIDLEPRPDRFSSQFDRTCEVVTRHGKIEATYCSRRLPFICKVPARDAPYNSECGVYSTGYIKGQNVSSCYKIPRIAYTWNQAYAECQAQGAHLVVLNSQAESDAVFEIMKNDAKIEGAHFWWFFFAGFRAEVPTDGSPRVFKTIFNETLEEAGYSTWAENEPNNALNNENCGSIFKNDGKLNDVSCTHLYGFICEKEITHK</sequence>
<organism evidence="4 5">
    <name type="scientific">Chilo suppressalis</name>
    <name type="common">Asiatic rice borer moth</name>
    <dbReference type="NCBI Taxonomy" id="168631"/>
    <lineage>
        <taxon>Eukaryota</taxon>
        <taxon>Metazoa</taxon>
        <taxon>Ecdysozoa</taxon>
        <taxon>Arthropoda</taxon>
        <taxon>Hexapoda</taxon>
        <taxon>Insecta</taxon>
        <taxon>Pterygota</taxon>
        <taxon>Neoptera</taxon>
        <taxon>Endopterygota</taxon>
        <taxon>Lepidoptera</taxon>
        <taxon>Glossata</taxon>
        <taxon>Ditrysia</taxon>
        <taxon>Pyraloidea</taxon>
        <taxon>Crambidae</taxon>
        <taxon>Crambinae</taxon>
        <taxon>Chilo</taxon>
    </lineage>
</organism>
<protein>
    <recommendedName>
        <fullName evidence="3">C-type lectin domain-containing protein</fullName>
    </recommendedName>
</protein>
<keyword evidence="5" id="KW-1185">Reference proteome</keyword>
<dbReference type="InterPro" id="IPR050111">
    <property type="entry name" value="C-type_lectin/snaclec_domain"/>
</dbReference>
<dbReference type="SUPFAM" id="SSF56436">
    <property type="entry name" value="C-type lectin-like"/>
    <property type="match status" value="2"/>
</dbReference>
<dbReference type="PROSITE" id="PS00615">
    <property type="entry name" value="C_TYPE_LECTIN_1"/>
    <property type="match status" value="1"/>
</dbReference>
<gene>
    <name evidence="4" type="ORF">CHILSU_LOCUS9693</name>
</gene>
<dbReference type="PANTHER" id="PTHR22803">
    <property type="entry name" value="MANNOSE, PHOSPHOLIPASE, LECTIN RECEPTOR RELATED"/>
    <property type="match status" value="1"/>
</dbReference>
<dbReference type="CDD" id="cd00037">
    <property type="entry name" value="CLECT"/>
    <property type="match status" value="2"/>
</dbReference>
<dbReference type="SMART" id="SM00034">
    <property type="entry name" value="CLECT"/>
    <property type="match status" value="2"/>
</dbReference>
<evidence type="ECO:0000256" key="1">
    <source>
        <dbReference type="ARBA" id="ARBA00023157"/>
    </source>
</evidence>
<name>A0ABN8BH65_CHISP</name>
<feature type="chain" id="PRO_5045941693" description="C-type lectin domain-containing protein" evidence="2">
    <location>
        <begin position="20"/>
        <end position="308"/>
    </location>
</feature>
<evidence type="ECO:0000256" key="2">
    <source>
        <dbReference type="SAM" id="SignalP"/>
    </source>
</evidence>
<dbReference type="EMBL" id="OU963899">
    <property type="protein sequence ID" value="CAH0406319.1"/>
    <property type="molecule type" value="Genomic_DNA"/>
</dbReference>